<gene>
    <name evidence="1" type="ORF">HYW89_01980</name>
</gene>
<reference evidence="1 2" key="1">
    <citation type="submission" date="2020-07" db="EMBL/GenBank/DDBJ databases">
        <title>Huge and variable diversity of episymbiotic CPR bacteria and DPANN archaea in groundwater ecosystems.</title>
        <authorList>
            <person name="He C.Y."/>
            <person name="Keren R."/>
            <person name="Whittaker M."/>
            <person name="Farag I.F."/>
            <person name="Doudna J."/>
            <person name="Cate J.H.D."/>
            <person name="Banfield J.F."/>
        </authorList>
    </citation>
    <scope>NUCLEOTIDE SEQUENCE [LARGE SCALE GENOMIC DNA]</scope>
    <source>
        <strain evidence="1">NC_groundwater_541_Ag_S-0.1um_46_50</strain>
    </source>
</reference>
<sequence>MARRSRRRRLPLSGNQHTDWEFRKIVDIVENVFEIIRKKRFLRDPDDRRKRLLGFLSLAVHEGERTQVYVGHNKENPPAKNLIHEALHALYNYTDSRGIGLEEVLSKEDITKLRKEHCLGIARKLLHILIRHSRNRCLHHSDLDKKEVCLWRIFTDAQKRYLRNRIPRHEAKKDPPKK</sequence>
<proteinExistence type="predicted"/>
<protein>
    <submittedName>
        <fullName evidence="1">Uncharacterized protein</fullName>
    </submittedName>
</protein>
<evidence type="ECO:0000313" key="2">
    <source>
        <dbReference type="Proteomes" id="UP000595618"/>
    </source>
</evidence>
<name>A0A7T5RK71_9BACT</name>
<organism evidence="1 2">
    <name type="scientific">Candidatus Sungiibacteriota bacterium</name>
    <dbReference type="NCBI Taxonomy" id="2750080"/>
    <lineage>
        <taxon>Bacteria</taxon>
        <taxon>Candidatus Sungiibacteriota</taxon>
    </lineage>
</organism>
<dbReference type="Proteomes" id="UP000595618">
    <property type="component" value="Chromosome"/>
</dbReference>
<accession>A0A7T5RK71</accession>
<evidence type="ECO:0000313" key="1">
    <source>
        <dbReference type="EMBL" id="QQG45667.1"/>
    </source>
</evidence>
<dbReference type="AlphaFoldDB" id="A0A7T5RK71"/>
<dbReference type="EMBL" id="CP066690">
    <property type="protein sequence ID" value="QQG45667.1"/>
    <property type="molecule type" value="Genomic_DNA"/>
</dbReference>